<keyword evidence="3" id="KW-1185">Reference proteome</keyword>
<evidence type="ECO:0000256" key="1">
    <source>
        <dbReference type="SAM" id="SignalP"/>
    </source>
</evidence>
<feature type="signal peptide" evidence="1">
    <location>
        <begin position="1"/>
        <end position="21"/>
    </location>
</feature>
<evidence type="ECO:0000313" key="2">
    <source>
        <dbReference type="EMBL" id="TXL81532.1"/>
    </source>
</evidence>
<feature type="chain" id="PRO_5022737853" evidence="1">
    <location>
        <begin position="22"/>
        <end position="119"/>
    </location>
</feature>
<accession>A0A5C8PT49</accession>
<dbReference type="OrthoDB" id="7375922at2"/>
<dbReference type="RefSeq" id="WP_147845442.1">
    <property type="nucleotide sequence ID" value="NZ_VDUZ01000003.1"/>
</dbReference>
<evidence type="ECO:0000313" key="3">
    <source>
        <dbReference type="Proteomes" id="UP000321638"/>
    </source>
</evidence>
<proteinExistence type="predicted"/>
<reference evidence="2 3" key="1">
    <citation type="submission" date="2019-06" db="EMBL/GenBank/DDBJ databases">
        <title>New taxonomy in bacterial strain CC-CFT640, isolated from vineyard.</title>
        <authorList>
            <person name="Lin S.-Y."/>
            <person name="Tsai C.-F."/>
            <person name="Young C.-C."/>
        </authorList>
    </citation>
    <scope>NUCLEOTIDE SEQUENCE [LARGE SCALE GENOMIC DNA]</scope>
    <source>
        <strain evidence="2 3">CC-CFT640</strain>
    </source>
</reference>
<sequence length="119" mass="12733">MRQTYALLAVAAALLTGTAAAQQPATFRLTKSPSNTGVCNGLDAAMSREHTVTPAGDKAVLKFPGGNDEDMKQVTPGTYRTELELGRVKVEFVADLSKTPKTLVVREPREGCRWTGEAP</sequence>
<comment type="caution">
    <text evidence="2">The sequence shown here is derived from an EMBL/GenBank/DDBJ whole genome shotgun (WGS) entry which is preliminary data.</text>
</comment>
<protein>
    <submittedName>
        <fullName evidence="2">Uncharacterized protein</fullName>
    </submittedName>
</protein>
<dbReference type="AlphaFoldDB" id="A0A5C8PT49"/>
<organism evidence="2 3">
    <name type="scientific">Vineibacter terrae</name>
    <dbReference type="NCBI Taxonomy" id="2586908"/>
    <lineage>
        <taxon>Bacteria</taxon>
        <taxon>Pseudomonadati</taxon>
        <taxon>Pseudomonadota</taxon>
        <taxon>Alphaproteobacteria</taxon>
        <taxon>Hyphomicrobiales</taxon>
        <taxon>Vineibacter</taxon>
    </lineage>
</organism>
<gene>
    <name evidence="2" type="ORF">FHP25_03110</name>
</gene>
<name>A0A5C8PT49_9HYPH</name>
<dbReference type="EMBL" id="VDUZ01000003">
    <property type="protein sequence ID" value="TXL81532.1"/>
    <property type="molecule type" value="Genomic_DNA"/>
</dbReference>
<keyword evidence="1" id="KW-0732">Signal</keyword>
<dbReference type="Proteomes" id="UP000321638">
    <property type="component" value="Unassembled WGS sequence"/>
</dbReference>